<evidence type="ECO:0000313" key="1">
    <source>
        <dbReference type="EMBL" id="AYG94870.1"/>
    </source>
</evidence>
<dbReference type="Pfam" id="PF11288">
    <property type="entry name" value="DUF3089"/>
    <property type="match status" value="1"/>
</dbReference>
<evidence type="ECO:0000313" key="2">
    <source>
        <dbReference type="Proteomes" id="UP000276984"/>
    </source>
</evidence>
<dbReference type="OrthoDB" id="9794645at2"/>
<keyword evidence="2" id="KW-1185">Reference proteome</keyword>
<dbReference type="InterPro" id="IPR029058">
    <property type="entry name" value="AB_hydrolase_fold"/>
</dbReference>
<protein>
    <submittedName>
        <fullName evidence="1">DUF3089 domain-containing protein</fullName>
    </submittedName>
</protein>
<dbReference type="Proteomes" id="UP000276984">
    <property type="component" value="Chromosome"/>
</dbReference>
<organism evidence="1 2">
    <name type="scientific">Brevundimonas naejangsanensis</name>
    <dbReference type="NCBI Taxonomy" id="588932"/>
    <lineage>
        <taxon>Bacteria</taxon>
        <taxon>Pseudomonadati</taxon>
        <taxon>Pseudomonadota</taxon>
        <taxon>Alphaproteobacteria</taxon>
        <taxon>Caulobacterales</taxon>
        <taxon>Caulobacteraceae</taxon>
        <taxon>Brevundimonas</taxon>
    </lineage>
</organism>
<reference evidence="1 2" key="1">
    <citation type="submission" date="2018-10" db="EMBL/GenBank/DDBJ databases">
        <title>Complete genome sequence of Brevundimonas naejangsanensis BRV3.</title>
        <authorList>
            <person name="Berrios L."/>
            <person name="Ely B."/>
        </authorList>
    </citation>
    <scope>NUCLEOTIDE SEQUENCE [LARGE SCALE GENOMIC DNA]</scope>
    <source>
        <strain evidence="1 2">BRV3</strain>
    </source>
</reference>
<accession>A0A494RK28</accession>
<name>A0A494RK28_9CAUL</name>
<dbReference type="AlphaFoldDB" id="A0A494RK28"/>
<sequence>MTLRSWRPKTAQPDQPRSVFTLRSAGVESVRKPRKESAVRASVWAATAALALLASSASARAQAPTPPDYALDSAWICRPGRDDACTVDLSTAEAGPLPSPHSDPAIDCFYVYPTISTAPGDSAPIAVTEDEARTVRLQLARLRSVCRLYAPLYRQLTVSDMKRRLEGGRTPDLPAAMALAEDDVAAAWARYLEHDNAGRGVVLIGHSQGALILQGLIRDQMDGQALGDRLVSAILPGSFVTAPAGQDVGGTFKTLPACRAKIQTGCVVAFNSFRAEAPPPEAYEGALEAGERALCVNPAALAGGRAPLKAYFAADGTTIIPWFSAPPRVAAPDAAPFVAPRGLTAACVREDGAAYLSISQAGADDDFVLGGDFLFQGERDEAMGLHLIDLELVMGDLVELIGAQGAAYLARP</sequence>
<dbReference type="SUPFAM" id="SSF53474">
    <property type="entry name" value="alpha/beta-Hydrolases"/>
    <property type="match status" value="1"/>
</dbReference>
<dbReference type="InterPro" id="IPR021440">
    <property type="entry name" value="DUF3089"/>
</dbReference>
<gene>
    <name evidence="1" type="ORF">D8I30_06500</name>
</gene>
<dbReference type="EMBL" id="CP032707">
    <property type="protein sequence ID" value="AYG94870.1"/>
    <property type="molecule type" value="Genomic_DNA"/>
</dbReference>
<proteinExistence type="predicted"/>